<sequence length="284" mass="30693">MHERRILVSKERTIMVFHHHYRQPAIVAAASVRGYLENAGITVVDRTSSEPIELIIVLGGDGTILEAANIAHRQGVPVIGVNLGHVGFLAEAEEEELGELCERVVRGEYQVERRMCIDVEVRHPDGSVQSEWAANDIAVLSTDKGHPALLAFGVDGEAVSEYGADGLIVSTPTGSTAYNFSVGGPVVWPDVQALVLSPLAAHGLFTRSLVLGPSSVLEIQVLPQQVQDCEVWADGRRILPAPLGSSIRVTKSTTDMQLARLVSLPFSARLVKKFGLPVEGWRGR</sequence>
<comment type="function">
    <text evidence="6">Involved in the regulation of the intracellular balance of NAD and NADP, and is a key enzyme in the biosynthesis of NADP. Catalyzes specifically the phosphorylation on 2'-hydroxyl of the adenosine moiety of NAD to yield NADP.</text>
</comment>
<comment type="subcellular location">
    <subcellularLocation>
        <location evidence="6">Cytoplasm</location>
    </subcellularLocation>
</comment>
<feature type="binding site" evidence="6">
    <location>
        <begin position="61"/>
        <end position="62"/>
    </location>
    <ligand>
        <name>NAD(+)</name>
        <dbReference type="ChEBI" id="CHEBI:57540"/>
    </ligand>
</feature>
<name>E6LZR7_9ACTO</name>
<dbReference type="EMBL" id="AEPY01000010">
    <property type="protein sequence ID" value="EFU79840.1"/>
    <property type="molecule type" value="Genomic_DNA"/>
</dbReference>
<feature type="binding site" evidence="6">
    <location>
        <begin position="176"/>
        <end position="181"/>
    </location>
    <ligand>
        <name>NAD(+)</name>
        <dbReference type="ChEBI" id="CHEBI:57540"/>
    </ligand>
</feature>
<dbReference type="Gene3D" id="3.40.50.10330">
    <property type="entry name" value="Probable inorganic polyphosphate/atp-NAD kinase, domain 1"/>
    <property type="match status" value="1"/>
</dbReference>
<dbReference type="InterPro" id="IPR017437">
    <property type="entry name" value="ATP-NAD_kinase_PpnK-typ_C"/>
</dbReference>
<comment type="catalytic activity">
    <reaction evidence="5 6">
        <text>NAD(+) + ATP = ADP + NADP(+) + H(+)</text>
        <dbReference type="Rhea" id="RHEA:18629"/>
        <dbReference type="ChEBI" id="CHEBI:15378"/>
        <dbReference type="ChEBI" id="CHEBI:30616"/>
        <dbReference type="ChEBI" id="CHEBI:57540"/>
        <dbReference type="ChEBI" id="CHEBI:58349"/>
        <dbReference type="ChEBI" id="CHEBI:456216"/>
        <dbReference type="EC" id="2.7.1.23"/>
    </reaction>
</comment>
<dbReference type="Pfam" id="PF01513">
    <property type="entry name" value="NAD_kinase"/>
    <property type="match status" value="1"/>
</dbReference>
<keyword evidence="6" id="KW-0963">Cytoplasm</keyword>
<evidence type="ECO:0000313" key="8">
    <source>
        <dbReference type="Proteomes" id="UP000005573"/>
    </source>
</evidence>
<comment type="similarity">
    <text evidence="6">Belongs to the NAD kinase family.</text>
</comment>
<keyword evidence="4 6" id="KW-0520">NAD</keyword>
<keyword evidence="6" id="KW-0547">Nucleotide-binding</keyword>
<dbReference type="AlphaFoldDB" id="E6LZR7"/>
<dbReference type="InterPro" id="IPR016064">
    <property type="entry name" value="NAD/diacylglycerol_kinase_sf"/>
</dbReference>
<dbReference type="NCBIfam" id="NF002892">
    <property type="entry name" value="PRK03372.1"/>
    <property type="match status" value="1"/>
</dbReference>
<dbReference type="InterPro" id="IPR002504">
    <property type="entry name" value="NADK"/>
</dbReference>
<dbReference type="GO" id="GO:0005737">
    <property type="term" value="C:cytoplasm"/>
    <property type="evidence" value="ECO:0007669"/>
    <property type="project" value="UniProtKB-SubCell"/>
</dbReference>
<feature type="active site" description="Proton acceptor" evidence="6">
    <location>
        <position position="61"/>
    </location>
</feature>
<comment type="caution">
    <text evidence="7">The sequence shown here is derived from an EMBL/GenBank/DDBJ whole genome shotgun (WGS) entry which is preliminary data.</text>
</comment>
<dbReference type="RefSeq" id="WP_004009757.1">
    <property type="nucleotide sequence ID" value="NZ_GL622340.1"/>
</dbReference>
<accession>E6LZR7</accession>
<dbReference type="GO" id="GO:0006741">
    <property type="term" value="P:NADP+ biosynthetic process"/>
    <property type="evidence" value="ECO:0007669"/>
    <property type="project" value="UniProtKB-UniRule"/>
</dbReference>
<feature type="binding site" evidence="6">
    <location>
        <position position="165"/>
    </location>
    <ligand>
        <name>NAD(+)</name>
        <dbReference type="ChEBI" id="CHEBI:57540"/>
    </ligand>
</feature>
<evidence type="ECO:0000256" key="6">
    <source>
        <dbReference type="HAMAP-Rule" id="MF_00361"/>
    </source>
</evidence>
<evidence type="ECO:0000256" key="2">
    <source>
        <dbReference type="ARBA" id="ARBA00022777"/>
    </source>
</evidence>
<evidence type="ECO:0000256" key="5">
    <source>
        <dbReference type="ARBA" id="ARBA00047925"/>
    </source>
</evidence>
<evidence type="ECO:0000256" key="3">
    <source>
        <dbReference type="ARBA" id="ARBA00022857"/>
    </source>
</evidence>
<feature type="binding site" evidence="6">
    <location>
        <begin position="135"/>
        <end position="136"/>
    </location>
    <ligand>
        <name>NAD(+)</name>
        <dbReference type="ChEBI" id="CHEBI:57540"/>
    </ligand>
</feature>
<dbReference type="Gene3D" id="2.60.200.30">
    <property type="entry name" value="Probable inorganic polyphosphate/atp-NAD kinase, domain 2"/>
    <property type="match status" value="1"/>
</dbReference>
<organism evidence="7 8">
    <name type="scientific">Mobiluncus curtisii ATCC 51333</name>
    <dbReference type="NCBI Taxonomy" id="887326"/>
    <lineage>
        <taxon>Bacteria</taxon>
        <taxon>Bacillati</taxon>
        <taxon>Actinomycetota</taxon>
        <taxon>Actinomycetes</taxon>
        <taxon>Actinomycetales</taxon>
        <taxon>Actinomycetaceae</taxon>
        <taxon>Mobiluncus</taxon>
    </lineage>
</organism>
<dbReference type="HAMAP" id="MF_00361">
    <property type="entry name" value="NAD_kinase"/>
    <property type="match status" value="1"/>
</dbReference>
<evidence type="ECO:0000313" key="7">
    <source>
        <dbReference type="EMBL" id="EFU79840.1"/>
    </source>
</evidence>
<dbReference type="PANTHER" id="PTHR20275">
    <property type="entry name" value="NAD KINASE"/>
    <property type="match status" value="1"/>
</dbReference>
<dbReference type="GO" id="GO:0019674">
    <property type="term" value="P:NAD+ metabolic process"/>
    <property type="evidence" value="ECO:0007669"/>
    <property type="project" value="InterPro"/>
</dbReference>
<proteinExistence type="inferred from homology"/>
<protein>
    <recommendedName>
        <fullName evidence="6">NAD kinase</fullName>
        <ecNumber evidence="6">2.7.1.23</ecNumber>
    </recommendedName>
    <alternativeName>
        <fullName evidence="6">ATP-dependent NAD kinase</fullName>
    </alternativeName>
</protein>
<gene>
    <name evidence="6" type="primary">nadK</name>
    <name evidence="7" type="ORF">HMPREF0388_1354</name>
</gene>
<dbReference type="Proteomes" id="UP000005573">
    <property type="component" value="Unassembled WGS sequence"/>
</dbReference>
<dbReference type="GO" id="GO:0051287">
    <property type="term" value="F:NAD binding"/>
    <property type="evidence" value="ECO:0007669"/>
    <property type="project" value="UniProtKB-ARBA"/>
</dbReference>
<comment type="caution">
    <text evidence="6">Lacks conserved residue(s) required for the propagation of feature annotation.</text>
</comment>
<dbReference type="Pfam" id="PF20143">
    <property type="entry name" value="NAD_kinase_C"/>
    <property type="match status" value="1"/>
</dbReference>
<feature type="binding site" evidence="6">
    <location>
        <position position="200"/>
    </location>
    <ligand>
        <name>NAD(+)</name>
        <dbReference type="ChEBI" id="CHEBI:57540"/>
    </ligand>
</feature>
<dbReference type="PANTHER" id="PTHR20275:SF0">
    <property type="entry name" value="NAD KINASE"/>
    <property type="match status" value="1"/>
</dbReference>
<keyword evidence="1 6" id="KW-0808">Transferase</keyword>
<dbReference type="SUPFAM" id="SSF111331">
    <property type="entry name" value="NAD kinase/diacylglycerol kinase-like"/>
    <property type="match status" value="1"/>
</dbReference>
<keyword evidence="3 6" id="KW-0521">NADP</keyword>
<dbReference type="GO" id="GO:0046872">
    <property type="term" value="F:metal ion binding"/>
    <property type="evidence" value="ECO:0007669"/>
    <property type="project" value="UniProtKB-UniRule"/>
</dbReference>
<comment type="cofactor">
    <cofactor evidence="6">
        <name>a divalent metal cation</name>
        <dbReference type="ChEBI" id="CHEBI:60240"/>
    </cofactor>
</comment>
<reference evidence="7 8" key="1">
    <citation type="submission" date="2010-12" db="EMBL/GenBank/DDBJ databases">
        <authorList>
            <person name="Muzny D."/>
            <person name="Qin X."/>
            <person name="Deng J."/>
            <person name="Jiang H."/>
            <person name="Liu Y."/>
            <person name="Qu J."/>
            <person name="Song X.-Z."/>
            <person name="Zhang L."/>
            <person name="Thornton R."/>
            <person name="Coyle M."/>
            <person name="Francisco L."/>
            <person name="Jackson L."/>
            <person name="Javaid M."/>
            <person name="Korchina V."/>
            <person name="Kovar C."/>
            <person name="Mata R."/>
            <person name="Mathew T."/>
            <person name="Ngo R."/>
            <person name="Nguyen L."/>
            <person name="Nguyen N."/>
            <person name="Okwuonu G."/>
            <person name="Ongeri F."/>
            <person name="Pham C."/>
            <person name="Simmons D."/>
            <person name="Wilczek-Boney K."/>
            <person name="Hale W."/>
            <person name="Jakkamsetti A."/>
            <person name="Pham P."/>
            <person name="Ruth R."/>
            <person name="San Lucas F."/>
            <person name="Warren J."/>
            <person name="Zhang J."/>
            <person name="Zhao Z."/>
            <person name="Zhou C."/>
            <person name="Zhu D."/>
            <person name="Lee S."/>
            <person name="Bess C."/>
            <person name="Blankenburg K."/>
            <person name="Forbes L."/>
            <person name="Fu Q."/>
            <person name="Gubbala S."/>
            <person name="Hirani K."/>
            <person name="Jayaseelan J.C."/>
            <person name="Lara F."/>
            <person name="Munidasa M."/>
            <person name="Palculict T."/>
            <person name="Patil S."/>
            <person name="Pu L.-L."/>
            <person name="Saada N."/>
            <person name="Tang L."/>
            <person name="Weissenberger G."/>
            <person name="Zhu Y."/>
            <person name="Hemphill L."/>
            <person name="Shang Y."/>
            <person name="Youmans B."/>
            <person name="Ayvaz T."/>
            <person name="Ross M."/>
            <person name="Santibanez J."/>
            <person name="Aqrawi P."/>
            <person name="Gross S."/>
            <person name="Joshi V."/>
            <person name="Fowler G."/>
            <person name="Nazareth L."/>
            <person name="Reid J."/>
            <person name="Worley K."/>
            <person name="Petrosino J."/>
            <person name="Highlander S."/>
            <person name="Gibbs R."/>
        </authorList>
    </citation>
    <scope>NUCLEOTIDE SEQUENCE [LARGE SCALE GENOMIC DNA]</scope>
    <source>
        <strain evidence="7 8">ATCC 51333</strain>
    </source>
</reference>
<keyword evidence="6" id="KW-0067">ATP-binding</keyword>
<feature type="binding site" evidence="6">
    <location>
        <position position="146"/>
    </location>
    <ligand>
        <name>NAD(+)</name>
        <dbReference type="ChEBI" id="CHEBI:57540"/>
    </ligand>
</feature>
<dbReference type="EC" id="2.7.1.23" evidence="6"/>
<dbReference type="GO" id="GO:0005524">
    <property type="term" value="F:ATP binding"/>
    <property type="evidence" value="ECO:0007669"/>
    <property type="project" value="UniProtKB-KW"/>
</dbReference>
<keyword evidence="2 6" id="KW-0418">Kinase</keyword>
<dbReference type="InterPro" id="IPR017438">
    <property type="entry name" value="ATP-NAD_kinase_N"/>
</dbReference>
<evidence type="ECO:0000256" key="1">
    <source>
        <dbReference type="ARBA" id="ARBA00022679"/>
    </source>
</evidence>
<dbReference type="HOGENOM" id="CLU_008831_0_0_11"/>
<dbReference type="GO" id="GO:0003951">
    <property type="term" value="F:NAD+ kinase activity"/>
    <property type="evidence" value="ECO:0007669"/>
    <property type="project" value="UniProtKB-UniRule"/>
</dbReference>
<evidence type="ECO:0000256" key="4">
    <source>
        <dbReference type="ARBA" id="ARBA00023027"/>
    </source>
</evidence>